<dbReference type="Pfam" id="PF00924">
    <property type="entry name" value="MS_channel_2nd"/>
    <property type="match status" value="1"/>
</dbReference>
<dbReference type="RefSeq" id="WP_338668614.1">
    <property type="nucleotide sequence ID" value="NZ_CP146609.1"/>
</dbReference>
<organism evidence="11 12">
    <name type="scientific">Pseudodesulfovibrio methanolicus</name>
    <dbReference type="NCBI Taxonomy" id="3126690"/>
    <lineage>
        <taxon>Bacteria</taxon>
        <taxon>Pseudomonadati</taxon>
        <taxon>Thermodesulfobacteriota</taxon>
        <taxon>Desulfovibrionia</taxon>
        <taxon>Desulfovibrionales</taxon>
        <taxon>Desulfovibrionaceae</taxon>
    </lineage>
</organism>
<dbReference type="PANTHER" id="PTHR30347">
    <property type="entry name" value="POTASSIUM CHANNEL RELATED"/>
    <property type="match status" value="1"/>
</dbReference>
<reference evidence="11 12" key="1">
    <citation type="submission" date="2024-03" db="EMBL/GenBank/DDBJ databases">
        <title>Phenotype and Genome Characterization of a Sulfate-Reducing Bacterium Pseudodesulfovibrio sp. strain 5S69, isolated from Petroleum Reservoir in Tatarstan (Russia).</title>
        <authorList>
            <person name="Bidzhieva S.K."/>
            <person name="Kadnikov V."/>
            <person name="Tourova T.P."/>
            <person name="Samigullina S.R."/>
            <person name="Sokolova D.S."/>
            <person name="Poltaraus A.B."/>
            <person name="Avtukh A.N."/>
            <person name="Tereshina V.M."/>
            <person name="Mardanov A.V."/>
            <person name="Nazina T.N."/>
        </authorList>
    </citation>
    <scope>NUCLEOTIDE SEQUENCE [LARGE SCALE GENOMIC DNA]</scope>
    <source>
        <strain evidence="11 12">5S69</strain>
    </source>
</reference>
<dbReference type="Gene3D" id="2.30.30.60">
    <property type="match status" value="1"/>
</dbReference>
<dbReference type="SUPFAM" id="SSF82861">
    <property type="entry name" value="Mechanosensitive channel protein MscS (YggB), transmembrane region"/>
    <property type="match status" value="1"/>
</dbReference>
<dbReference type="Proteomes" id="UP001385389">
    <property type="component" value="Chromosome"/>
</dbReference>
<evidence type="ECO:0000259" key="10">
    <source>
        <dbReference type="Pfam" id="PF21082"/>
    </source>
</evidence>
<dbReference type="SUPFAM" id="SSF82689">
    <property type="entry name" value="Mechanosensitive channel protein MscS (YggB), C-terminal domain"/>
    <property type="match status" value="1"/>
</dbReference>
<keyword evidence="12" id="KW-1185">Reference proteome</keyword>
<dbReference type="InterPro" id="IPR011066">
    <property type="entry name" value="MscS_channel_C_sf"/>
</dbReference>
<keyword evidence="5 8" id="KW-1133">Transmembrane helix</keyword>
<evidence type="ECO:0000256" key="1">
    <source>
        <dbReference type="ARBA" id="ARBA00004651"/>
    </source>
</evidence>
<dbReference type="InterPro" id="IPR052702">
    <property type="entry name" value="MscS-like_channel"/>
</dbReference>
<evidence type="ECO:0000256" key="4">
    <source>
        <dbReference type="ARBA" id="ARBA00022692"/>
    </source>
</evidence>
<evidence type="ECO:0000256" key="8">
    <source>
        <dbReference type="SAM" id="Phobius"/>
    </source>
</evidence>
<keyword evidence="6 8" id="KW-0472">Membrane</keyword>
<feature type="transmembrane region" description="Helical" evidence="8">
    <location>
        <begin position="139"/>
        <end position="159"/>
    </location>
</feature>
<feature type="transmembrane region" description="Helical" evidence="8">
    <location>
        <begin position="109"/>
        <end position="127"/>
    </location>
</feature>
<dbReference type="InterPro" id="IPR011014">
    <property type="entry name" value="MscS_channel_TM-2"/>
</dbReference>
<dbReference type="Pfam" id="PF21082">
    <property type="entry name" value="MS_channel_3rd"/>
    <property type="match status" value="1"/>
</dbReference>
<evidence type="ECO:0000313" key="12">
    <source>
        <dbReference type="Proteomes" id="UP001385389"/>
    </source>
</evidence>
<dbReference type="PANTHER" id="PTHR30347:SF1">
    <property type="entry name" value="MECHANOSENSITIVE CHANNEL MSCK"/>
    <property type="match status" value="1"/>
</dbReference>
<comment type="similarity">
    <text evidence="2">Belongs to the MscS (TC 1.A.23) family.</text>
</comment>
<dbReference type="Gene3D" id="1.10.287.1260">
    <property type="match status" value="1"/>
</dbReference>
<dbReference type="SUPFAM" id="SSF50182">
    <property type="entry name" value="Sm-like ribonucleoproteins"/>
    <property type="match status" value="1"/>
</dbReference>
<evidence type="ECO:0000313" key="11">
    <source>
        <dbReference type="EMBL" id="WWX22898.1"/>
    </source>
</evidence>
<feature type="region of interest" description="Disordered" evidence="7">
    <location>
        <begin position="436"/>
        <end position="466"/>
    </location>
</feature>
<keyword evidence="4 8" id="KW-0812">Transmembrane</keyword>
<dbReference type="EMBL" id="CP146609">
    <property type="protein sequence ID" value="WWX22898.1"/>
    <property type="molecule type" value="Genomic_DNA"/>
</dbReference>
<feature type="domain" description="Mechanosensitive ion channel MscS C-terminal" evidence="10">
    <location>
        <begin position="334"/>
        <end position="417"/>
    </location>
</feature>
<dbReference type="InterPro" id="IPR006685">
    <property type="entry name" value="MscS_channel_2nd"/>
</dbReference>
<feature type="domain" description="Mechanosensitive ion channel MscS" evidence="9">
    <location>
        <begin position="259"/>
        <end position="325"/>
    </location>
</feature>
<feature type="transmembrane region" description="Helical" evidence="8">
    <location>
        <begin position="219"/>
        <end position="237"/>
    </location>
</feature>
<sequence>MEEQLTPIMAKISEILLFLEDWLRTNVLTWRTAAQWLCALAALLISLAVWRVVRPRLERWRYAHVQNPLGRGALYVLIQTGGLFLFILLAQIGAGVFEFLNYRPWVLDALSQLTVAGIAIRLLALTMSNKGLARSTATVVWVFVGLHMLGLLTPFTNFLQNLSFSMGSTTFTALGALKGLILAVILLQAAVMLSKFAVTRIGHMRDVSPSVQVLLGKTVKVILFTVAILMAMSSVGIDLTSLAIFSSALGVGIGFGLQTIISNYVAGIILLMDRSIKPGDTIEVGGVFGVVSGVFGRFSSVKTRDGKEYLIPNEQFVTNEVINWTYSDTDVRLRIPVGISYGSDVDKALKLMEESTRDLKRILTSPEPRALLMEFGDSSVNLELRAWIADASDGVSNIKSDVLRRIWNSFHENGIEFPFPQRDVLLKPGSSLAVTVDRGGAPEVSSEAPSEVPPAPSDEPPTNPEE</sequence>
<comment type="subcellular location">
    <subcellularLocation>
        <location evidence="1">Cell membrane</location>
        <topology evidence="1">Multi-pass membrane protein</topology>
    </subcellularLocation>
</comment>
<dbReference type="Gene3D" id="3.30.70.100">
    <property type="match status" value="1"/>
</dbReference>
<feature type="transmembrane region" description="Helical" evidence="8">
    <location>
        <begin position="243"/>
        <end position="271"/>
    </location>
</feature>
<name>A0ABZ2IWC7_9BACT</name>
<feature type="compositionally biased region" description="Low complexity" evidence="7">
    <location>
        <begin position="441"/>
        <end position="450"/>
    </location>
</feature>
<dbReference type="InterPro" id="IPR049278">
    <property type="entry name" value="MS_channel_C"/>
</dbReference>
<evidence type="ECO:0000256" key="6">
    <source>
        <dbReference type="ARBA" id="ARBA00023136"/>
    </source>
</evidence>
<dbReference type="InterPro" id="IPR010920">
    <property type="entry name" value="LSM_dom_sf"/>
</dbReference>
<evidence type="ECO:0000256" key="3">
    <source>
        <dbReference type="ARBA" id="ARBA00022475"/>
    </source>
</evidence>
<feature type="transmembrane region" description="Helical" evidence="8">
    <location>
        <begin position="74"/>
        <end position="97"/>
    </location>
</feature>
<feature type="compositionally biased region" description="Pro residues" evidence="7">
    <location>
        <begin position="451"/>
        <end position="466"/>
    </location>
</feature>
<accession>A0ABZ2IWC7</accession>
<feature type="transmembrane region" description="Helical" evidence="8">
    <location>
        <begin position="179"/>
        <end position="198"/>
    </location>
</feature>
<evidence type="ECO:0000256" key="5">
    <source>
        <dbReference type="ARBA" id="ARBA00022989"/>
    </source>
</evidence>
<feature type="transmembrane region" description="Helical" evidence="8">
    <location>
        <begin position="33"/>
        <end position="53"/>
    </location>
</feature>
<gene>
    <name evidence="11" type="ORF">V8V93_01570</name>
</gene>
<dbReference type="InterPro" id="IPR023408">
    <property type="entry name" value="MscS_beta-dom_sf"/>
</dbReference>
<evidence type="ECO:0000259" key="9">
    <source>
        <dbReference type="Pfam" id="PF00924"/>
    </source>
</evidence>
<evidence type="ECO:0000256" key="7">
    <source>
        <dbReference type="SAM" id="MobiDB-lite"/>
    </source>
</evidence>
<proteinExistence type="inferred from homology"/>
<protein>
    <submittedName>
        <fullName evidence="11">Mechanosensitive ion channel domain-containing protein</fullName>
    </submittedName>
</protein>
<evidence type="ECO:0000256" key="2">
    <source>
        <dbReference type="ARBA" id="ARBA00008017"/>
    </source>
</evidence>
<keyword evidence="3" id="KW-1003">Cell membrane</keyword>